<dbReference type="PANTHER" id="PTHR24198">
    <property type="entry name" value="ANKYRIN REPEAT AND PROTEIN KINASE DOMAIN-CONTAINING PROTEIN"/>
    <property type="match status" value="1"/>
</dbReference>
<dbReference type="AlphaFoldDB" id="A0A3N4L109"/>
<evidence type="ECO:0000256" key="1">
    <source>
        <dbReference type="ARBA" id="ARBA00022737"/>
    </source>
</evidence>
<dbReference type="Pfam" id="PF00023">
    <property type="entry name" value="Ank"/>
    <property type="match status" value="1"/>
</dbReference>
<feature type="region of interest" description="Disordered" evidence="4">
    <location>
        <begin position="148"/>
        <end position="174"/>
    </location>
</feature>
<feature type="repeat" description="ANK" evidence="3">
    <location>
        <begin position="110"/>
        <end position="144"/>
    </location>
</feature>
<dbReference type="Pfam" id="PF12796">
    <property type="entry name" value="Ank_2"/>
    <property type="match status" value="1"/>
</dbReference>
<keyword evidence="2 3" id="KW-0040">ANK repeat</keyword>
<dbReference type="EMBL" id="ML119108">
    <property type="protein sequence ID" value="RPB16496.1"/>
    <property type="molecule type" value="Genomic_DNA"/>
</dbReference>
<gene>
    <name evidence="6" type="ORF">P167DRAFT_541842</name>
</gene>
<protein>
    <submittedName>
        <fullName evidence="6">Uncharacterized protein</fullName>
    </submittedName>
</protein>
<keyword evidence="1" id="KW-0677">Repeat</keyword>
<evidence type="ECO:0000256" key="4">
    <source>
        <dbReference type="SAM" id="MobiDB-lite"/>
    </source>
</evidence>
<keyword evidence="5" id="KW-0812">Transmembrane</keyword>
<organism evidence="6 7">
    <name type="scientific">Morchella conica CCBAS932</name>
    <dbReference type="NCBI Taxonomy" id="1392247"/>
    <lineage>
        <taxon>Eukaryota</taxon>
        <taxon>Fungi</taxon>
        <taxon>Dikarya</taxon>
        <taxon>Ascomycota</taxon>
        <taxon>Pezizomycotina</taxon>
        <taxon>Pezizomycetes</taxon>
        <taxon>Pezizales</taxon>
        <taxon>Morchellaceae</taxon>
        <taxon>Morchella</taxon>
    </lineage>
</organism>
<dbReference type="SUPFAM" id="SSF48403">
    <property type="entry name" value="Ankyrin repeat"/>
    <property type="match status" value="1"/>
</dbReference>
<reference evidence="6 7" key="1">
    <citation type="journal article" date="2018" name="Nat. Ecol. Evol.">
        <title>Pezizomycetes genomes reveal the molecular basis of ectomycorrhizal truffle lifestyle.</title>
        <authorList>
            <person name="Murat C."/>
            <person name="Payen T."/>
            <person name="Noel B."/>
            <person name="Kuo A."/>
            <person name="Morin E."/>
            <person name="Chen J."/>
            <person name="Kohler A."/>
            <person name="Krizsan K."/>
            <person name="Balestrini R."/>
            <person name="Da Silva C."/>
            <person name="Montanini B."/>
            <person name="Hainaut M."/>
            <person name="Levati E."/>
            <person name="Barry K.W."/>
            <person name="Belfiori B."/>
            <person name="Cichocki N."/>
            <person name="Clum A."/>
            <person name="Dockter R.B."/>
            <person name="Fauchery L."/>
            <person name="Guy J."/>
            <person name="Iotti M."/>
            <person name="Le Tacon F."/>
            <person name="Lindquist E.A."/>
            <person name="Lipzen A."/>
            <person name="Malagnac F."/>
            <person name="Mello A."/>
            <person name="Molinier V."/>
            <person name="Miyauchi S."/>
            <person name="Poulain J."/>
            <person name="Riccioni C."/>
            <person name="Rubini A."/>
            <person name="Sitrit Y."/>
            <person name="Splivallo R."/>
            <person name="Traeger S."/>
            <person name="Wang M."/>
            <person name="Zifcakova L."/>
            <person name="Wipf D."/>
            <person name="Zambonelli A."/>
            <person name="Paolocci F."/>
            <person name="Nowrousian M."/>
            <person name="Ottonello S."/>
            <person name="Baldrian P."/>
            <person name="Spatafora J.W."/>
            <person name="Henrissat B."/>
            <person name="Nagy L.G."/>
            <person name="Aury J.M."/>
            <person name="Wincker P."/>
            <person name="Grigoriev I.V."/>
            <person name="Bonfante P."/>
            <person name="Martin F.M."/>
        </authorList>
    </citation>
    <scope>NUCLEOTIDE SEQUENCE [LARGE SCALE GENOMIC DNA]</scope>
    <source>
        <strain evidence="6 7">CCBAS932</strain>
    </source>
</reference>
<dbReference type="STRING" id="1392247.A0A3N4L109"/>
<evidence type="ECO:0000313" key="6">
    <source>
        <dbReference type="EMBL" id="RPB16496.1"/>
    </source>
</evidence>
<dbReference type="PANTHER" id="PTHR24198:SF165">
    <property type="entry name" value="ANKYRIN REPEAT-CONTAINING PROTEIN-RELATED"/>
    <property type="match status" value="1"/>
</dbReference>
<proteinExistence type="predicted"/>
<dbReference type="Proteomes" id="UP000277580">
    <property type="component" value="Unassembled WGS sequence"/>
</dbReference>
<dbReference type="PROSITE" id="PS50088">
    <property type="entry name" value="ANK_REPEAT"/>
    <property type="match status" value="1"/>
</dbReference>
<dbReference type="Gene3D" id="1.25.40.20">
    <property type="entry name" value="Ankyrin repeat-containing domain"/>
    <property type="match status" value="1"/>
</dbReference>
<feature type="compositionally biased region" description="Low complexity" evidence="4">
    <location>
        <begin position="1"/>
        <end position="16"/>
    </location>
</feature>
<dbReference type="SMART" id="SM00248">
    <property type="entry name" value="ANK"/>
    <property type="match status" value="3"/>
</dbReference>
<keyword evidence="7" id="KW-1185">Reference proteome</keyword>
<accession>A0A3N4L109</accession>
<dbReference type="InParanoid" id="A0A3N4L109"/>
<evidence type="ECO:0000256" key="5">
    <source>
        <dbReference type="SAM" id="Phobius"/>
    </source>
</evidence>
<dbReference type="InterPro" id="IPR002110">
    <property type="entry name" value="Ankyrin_rpt"/>
</dbReference>
<name>A0A3N4L109_9PEZI</name>
<evidence type="ECO:0000256" key="2">
    <source>
        <dbReference type="ARBA" id="ARBA00023043"/>
    </source>
</evidence>
<evidence type="ECO:0000256" key="3">
    <source>
        <dbReference type="PROSITE-ProRule" id="PRU00023"/>
    </source>
</evidence>
<keyword evidence="5" id="KW-1133">Transmembrane helix</keyword>
<feature type="region of interest" description="Disordered" evidence="4">
    <location>
        <begin position="1"/>
        <end position="70"/>
    </location>
</feature>
<feature type="transmembrane region" description="Helical" evidence="5">
    <location>
        <begin position="460"/>
        <end position="482"/>
    </location>
</feature>
<keyword evidence="5" id="KW-0472">Membrane</keyword>
<dbReference type="InterPro" id="IPR036770">
    <property type="entry name" value="Ankyrin_rpt-contain_sf"/>
</dbReference>
<dbReference type="OrthoDB" id="4772757at2759"/>
<sequence>MPKASSTSSRTSLESSPHPITATRRPTPGSPRASSTTEAAPAYDSVINPQTVAPGPPGADDDVSPPPAWYGSDEKYTIAPFFLAIFQENQHRLEELMASDSKIVNTRDDGDRTPLYCAVVAYKSNINIVRCLLEGGANVNDWSRELLPPQKKRKGWPPRPPPHPASPNNKGWHKTQRTPLMAACQRNHLPIARLLLEPPYNADPGLVAEDGQHALRLASTSGSREIVKLLPSLRAGGWKRLKYRSKPHIAKIKKTAQVVYETCKFIVFDVPKFVVCKLPYAVYVVGKYFARLLWSCAKEIGSWAVKLPVRIYKLLISIPGVIWRGVKAAPGVLKTFFMSTLPRIIKALFEVSRDIVVAIGKCSWFFTKWLLKTIFIRIPELIFEGFVAIFNQIKNLGKWLLDLLASFASLLHTFFEWIVRNCTWQNVMEGLKLTLKFFFVDIPVGLWNAMRMVYSGLEHLLEGIFGCFSCLFLAIIKMILWFPKKLKNIVVSFGKIFAGAWKEFRVLIDPKANV</sequence>
<evidence type="ECO:0000313" key="7">
    <source>
        <dbReference type="Proteomes" id="UP000277580"/>
    </source>
</evidence>